<accession>A0A316EJT2</accession>
<name>A0A316EJT2_9ACTN</name>
<dbReference type="Gene3D" id="3.40.50.300">
    <property type="entry name" value="P-loop containing nucleotide triphosphate hydrolases"/>
    <property type="match status" value="1"/>
</dbReference>
<proteinExistence type="predicted"/>
<dbReference type="EMBL" id="QGGR01000031">
    <property type="protein sequence ID" value="PWK32007.1"/>
    <property type="molecule type" value="Genomic_DNA"/>
</dbReference>
<dbReference type="InterPro" id="IPR027417">
    <property type="entry name" value="P-loop_NTPase"/>
</dbReference>
<dbReference type="OrthoDB" id="9781848at2"/>
<gene>
    <name evidence="1" type="ORF">BC793_1312</name>
</gene>
<reference evidence="1 2" key="1">
    <citation type="submission" date="2018-05" db="EMBL/GenBank/DDBJ databases">
        <title>Genomic Encyclopedia of Archaeal and Bacterial Type Strains, Phase II (KMG-II): from individual species to whole genera.</title>
        <authorList>
            <person name="Goeker M."/>
        </authorList>
    </citation>
    <scope>NUCLEOTIDE SEQUENCE [LARGE SCALE GENOMIC DNA]</scope>
    <source>
        <strain evidence="1 2">DSM 45184</strain>
    </source>
</reference>
<protein>
    <submittedName>
        <fullName evidence="1">AAA domain-containing protein</fullName>
    </submittedName>
</protein>
<comment type="caution">
    <text evidence="1">The sequence shown here is derived from an EMBL/GenBank/DDBJ whole genome shotgun (WGS) entry which is preliminary data.</text>
</comment>
<dbReference type="RefSeq" id="WP_109601962.1">
    <property type="nucleotide sequence ID" value="NZ_BONA01000085.1"/>
</dbReference>
<keyword evidence="2" id="KW-1185">Reference proteome</keyword>
<dbReference type="Pfam" id="PF13671">
    <property type="entry name" value="AAA_33"/>
    <property type="match status" value="1"/>
</dbReference>
<dbReference type="AlphaFoldDB" id="A0A316EJT2"/>
<evidence type="ECO:0000313" key="1">
    <source>
        <dbReference type="EMBL" id="PWK32007.1"/>
    </source>
</evidence>
<dbReference type="Proteomes" id="UP000245697">
    <property type="component" value="Unassembled WGS sequence"/>
</dbReference>
<sequence>MSEPPTLIIVRGNSGSGKTTTAREVRRRYGRGCALIEQDHLRRVLLREHGGLGDDAVAPAFLTGTARAALEAGYHVILEGILHTREYATHLRHLIESHPGPVSCHYLDVSFEETLRRHRNRAEPIPVTAETMHDWYTERDLLGIPGEVVIPESAGLDEAVTTVLHGSGLAARAALTPCPTRCRRCQEKAGEPGNP</sequence>
<evidence type="ECO:0000313" key="2">
    <source>
        <dbReference type="Proteomes" id="UP000245697"/>
    </source>
</evidence>
<dbReference type="SUPFAM" id="SSF52540">
    <property type="entry name" value="P-loop containing nucleoside triphosphate hydrolases"/>
    <property type="match status" value="1"/>
</dbReference>
<organism evidence="1 2">
    <name type="scientific">Actinoplanes xinjiangensis</name>
    <dbReference type="NCBI Taxonomy" id="512350"/>
    <lineage>
        <taxon>Bacteria</taxon>
        <taxon>Bacillati</taxon>
        <taxon>Actinomycetota</taxon>
        <taxon>Actinomycetes</taxon>
        <taxon>Micromonosporales</taxon>
        <taxon>Micromonosporaceae</taxon>
        <taxon>Actinoplanes</taxon>
    </lineage>
</organism>